<evidence type="ECO:0000313" key="2">
    <source>
        <dbReference type="Proteomes" id="UP001054837"/>
    </source>
</evidence>
<organism evidence="1 2">
    <name type="scientific">Caerostris darwini</name>
    <dbReference type="NCBI Taxonomy" id="1538125"/>
    <lineage>
        <taxon>Eukaryota</taxon>
        <taxon>Metazoa</taxon>
        <taxon>Ecdysozoa</taxon>
        <taxon>Arthropoda</taxon>
        <taxon>Chelicerata</taxon>
        <taxon>Arachnida</taxon>
        <taxon>Araneae</taxon>
        <taxon>Araneomorphae</taxon>
        <taxon>Entelegynae</taxon>
        <taxon>Araneoidea</taxon>
        <taxon>Araneidae</taxon>
        <taxon>Caerostris</taxon>
    </lineage>
</organism>
<keyword evidence="2" id="KW-1185">Reference proteome</keyword>
<dbReference type="AlphaFoldDB" id="A0AAV4Q012"/>
<dbReference type="EMBL" id="BPLQ01003766">
    <property type="protein sequence ID" value="GIY02998.1"/>
    <property type="molecule type" value="Genomic_DNA"/>
</dbReference>
<comment type="caution">
    <text evidence="1">The sequence shown here is derived from an EMBL/GenBank/DDBJ whole genome shotgun (WGS) entry which is preliminary data.</text>
</comment>
<proteinExistence type="predicted"/>
<gene>
    <name evidence="1" type="ORF">CDAR_407701</name>
</gene>
<name>A0AAV4Q012_9ARAC</name>
<reference evidence="1 2" key="1">
    <citation type="submission" date="2021-06" db="EMBL/GenBank/DDBJ databases">
        <title>Caerostris darwini draft genome.</title>
        <authorList>
            <person name="Kono N."/>
            <person name="Arakawa K."/>
        </authorList>
    </citation>
    <scope>NUCLEOTIDE SEQUENCE [LARGE SCALE GENOMIC DNA]</scope>
</reference>
<dbReference type="Proteomes" id="UP001054837">
    <property type="component" value="Unassembled WGS sequence"/>
</dbReference>
<sequence length="157" mass="17663">MFDIRTVPTLDQCAFLVKTVTFGLSNGLLCVNNRDDLSDVSSSICVVDYFLHSFVVAVKGQQGKLLDTQRNEHMPLSLDDVSKNSAKLRAPATQEHICHLLIFRLQGALTRAFELRPIAKPTEACAVNVESHLTRRLTFECTRRQTCEMIDLFHADL</sequence>
<evidence type="ECO:0000313" key="1">
    <source>
        <dbReference type="EMBL" id="GIY02998.1"/>
    </source>
</evidence>
<protein>
    <submittedName>
        <fullName evidence="1">Uncharacterized protein</fullName>
    </submittedName>
</protein>
<accession>A0AAV4Q012</accession>